<reference evidence="1 2" key="1">
    <citation type="journal article" date="2020" name="Phytopathology">
        <title>Genome Sequence Resources of Colletotrichum truncatum, C. plurivorum, C. musicola, and C. sojae: Four Species Pathogenic to Soybean (Glycine max).</title>
        <authorList>
            <person name="Rogerio F."/>
            <person name="Boufleur T.R."/>
            <person name="Ciampi-Guillardi M."/>
            <person name="Sukno S.A."/>
            <person name="Thon M.R."/>
            <person name="Massola Junior N.S."/>
            <person name="Baroncelli R."/>
        </authorList>
    </citation>
    <scope>NUCLEOTIDE SEQUENCE [LARGE SCALE GENOMIC DNA]</scope>
    <source>
        <strain evidence="1 2">CMES1059</strain>
    </source>
</reference>
<accession>A0ACC3YIG6</accession>
<dbReference type="Proteomes" id="UP000805649">
    <property type="component" value="Unassembled WGS sequence"/>
</dbReference>
<gene>
    <name evidence="1" type="ORF">CTRU02_214226</name>
</gene>
<protein>
    <submittedName>
        <fullName evidence="1">Uncharacterized protein</fullName>
    </submittedName>
</protein>
<organism evidence="1 2">
    <name type="scientific">Colletotrichum truncatum</name>
    <name type="common">Anthracnose fungus</name>
    <name type="synonym">Colletotrichum capsici</name>
    <dbReference type="NCBI Taxonomy" id="5467"/>
    <lineage>
        <taxon>Eukaryota</taxon>
        <taxon>Fungi</taxon>
        <taxon>Dikarya</taxon>
        <taxon>Ascomycota</taxon>
        <taxon>Pezizomycotina</taxon>
        <taxon>Sordariomycetes</taxon>
        <taxon>Hypocreomycetidae</taxon>
        <taxon>Glomerellales</taxon>
        <taxon>Glomerellaceae</taxon>
        <taxon>Colletotrichum</taxon>
        <taxon>Colletotrichum truncatum species complex</taxon>
    </lineage>
</organism>
<evidence type="ECO:0000313" key="1">
    <source>
        <dbReference type="EMBL" id="KAL0931491.1"/>
    </source>
</evidence>
<dbReference type="EMBL" id="VUJX02000010">
    <property type="protein sequence ID" value="KAL0931491.1"/>
    <property type="molecule type" value="Genomic_DNA"/>
</dbReference>
<name>A0ACC3YIG6_COLTU</name>
<evidence type="ECO:0000313" key="2">
    <source>
        <dbReference type="Proteomes" id="UP000805649"/>
    </source>
</evidence>
<sequence>MALDRLAPELLCTIMSLLDSSQDLYSFIKASPDSLRAFLASRNIVLTSVIQNVLSPDIIHHAIALLYIPEPHSGADYLDVGEVGTFLDQYLQLNSWRFPKDLSQIISLTRLTARVHRFVNKFFASAMETLGISHEHGDGGSWPLSATEHARLHRAFLRFEVYCQLCPPFEGFPQEPFFSPQLQFEHFLSKLEPWEVKELSCVYEYFTTNIGQYIADFQDSFVQTVLGNSQLRVHPNYDPQSGRFNIRENFEYGKATEEDMYNFRELDQTELALFSTEYEHNLREYAGFMASLGLEFLEDLMSSSKDRRRDLIRRNSPRRRGFLPEAIQYLPDILFQTVLPEGDFTEDSSRPSKGWLDFESSPYDFYRSISFNGTAHRVLCMCGYVFWDSKRILHPTVHEAFMAVVRMDETKTSKLYRPSTGKSAEVQLNGLLLPGSEMSKIYEKFGSMIWLDKE</sequence>
<proteinExistence type="predicted"/>
<keyword evidence="2" id="KW-1185">Reference proteome</keyword>
<comment type="caution">
    <text evidence="1">The sequence shown here is derived from an EMBL/GenBank/DDBJ whole genome shotgun (WGS) entry which is preliminary data.</text>
</comment>